<dbReference type="SMART" id="SM00164">
    <property type="entry name" value="TBC"/>
    <property type="match status" value="1"/>
</dbReference>
<dbReference type="InterPro" id="IPR000195">
    <property type="entry name" value="Rab-GAP-TBC_dom"/>
</dbReference>
<dbReference type="PROSITE" id="PS50086">
    <property type="entry name" value="TBC_RABGAP"/>
    <property type="match status" value="1"/>
</dbReference>
<organism evidence="4 5">
    <name type="scientific">Anaeramoeba ignava</name>
    <name type="common">Anaerobic marine amoeba</name>
    <dbReference type="NCBI Taxonomy" id="1746090"/>
    <lineage>
        <taxon>Eukaryota</taxon>
        <taxon>Metamonada</taxon>
        <taxon>Anaeramoebidae</taxon>
        <taxon>Anaeramoeba</taxon>
    </lineage>
</organism>
<dbReference type="Gene3D" id="1.10.8.270">
    <property type="entry name" value="putative rabgap domain of human tbc1 domain family member 14 like domains"/>
    <property type="match status" value="1"/>
</dbReference>
<comment type="caution">
    <text evidence="4">The sequence shown here is derived from an EMBL/GenBank/DDBJ whole genome shotgun (WGS) entry which is preliminary data.</text>
</comment>
<dbReference type="OrthoDB" id="27140at2759"/>
<feature type="region of interest" description="Disordered" evidence="2">
    <location>
        <begin position="362"/>
        <end position="397"/>
    </location>
</feature>
<feature type="compositionally biased region" description="Basic residues" evidence="2">
    <location>
        <begin position="686"/>
        <end position="697"/>
    </location>
</feature>
<dbReference type="FunFam" id="1.10.472.80:FF:000038">
    <property type="entry name" value="TBC1 domain family member 5"/>
    <property type="match status" value="1"/>
</dbReference>
<dbReference type="EMBL" id="JAPDFW010000132">
    <property type="protein sequence ID" value="KAJ5067220.1"/>
    <property type="molecule type" value="Genomic_DNA"/>
</dbReference>
<dbReference type="PANTHER" id="PTHR22957:SF337">
    <property type="entry name" value="TBC1 DOMAIN FAMILY MEMBER 5"/>
    <property type="match status" value="1"/>
</dbReference>
<evidence type="ECO:0000256" key="1">
    <source>
        <dbReference type="ARBA" id="ARBA00022468"/>
    </source>
</evidence>
<dbReference type="Gene3D" id="1.10.472.80">
    <property type="entry name" value="Ypt/Rab-GAP domain of gyp1p, domain 3"/>
    <property type="match status" value="1"/>
</dbReference>
<evidence type="ECO:0000313" key="4">
    <source>
        <dbReference type="EMBL" id="KAJ5067220.1"/>
    </source>
</evidence>
<dbReference type="OMA" id="LEFNSWE"/>
<gene>
    <name evidence="4" type="ORF">M0811_13180</name>
</gene>
<feature type="domain" description="Rab-GAP TBC" evidence="3">
    <location>
        <begin position="25"/>
        <end position="297"/>
    </location>
</feature>
<dbReference type="Pfam" id="PF00566">
    <property type="entry name" value="RabGAP-TBC"/>
    <property type="match status" value="2"/>
</dbReference>
<dbReference type="AlphaFoldDB" id="A0A9Q0L9I0"/>
<proteinExistence type="predicted"/>
<feature type="compositionally biased region" description="Low complexity" evidence="2">
    <location>
        <begin position="589"/>
        <end position="682"/>
    </location>
</feature>
<dbReference type="Proteomes" id="UP001149090">
    <property type="component" value="Unassembled WGS sequence"/>
</dbReference>
<keyword evidence="1" id="KW-0343">GTPase activation</keyword>
<protein>
    <submittedName>
        <fullName evidence="4">Tbc1 domain family member 13</fullName>
    </submittedName>
</protein>
<feature type="region of interest" description="Disordered" evidence="2">
    <location>
        <begin position="588"/>
        <end position="697"/>
    </location>
</feature>
<sequence length="697" mass="82585">MNEFNKILENINLKSIREPEFLDRITETNIRSFTWSLLLGCFGEKINRGNFLQILQETRTRYEILREKYVENKVIPLFENNSEFPNKVDMNELHRILVLDVKRTDPQSELFAKKNIQEMMKNVLLIYVYENQRNDGYKQGMHEILIPVIYILQKDLEYSRIEREKYQNQMRENIEYFSFFNENYFEHTIFLLYEKLMKIISPLFISHKQNLTPSLPEKVDEKVIKEEYHEVISEFQLKSDEIQNVILFSKDPDLSNYLKSKEVEPGIYLVRWTRLMFLREFHLEDVLIIWDSILGSENPLKFVDYFCVSMLIFIREQLFSLDNQSGIFDRLLKYPPVENVRVLIKQARELLHTKHKMKFKFKPISQSEKKTKSTSKQNGQNKNTSKKIRFSAHRHHHSIDIPETNEKNILTRVHTQTSLPQDLNNSISRKQIFLDLDSSNPSKVQKALSHLSTDQQLKILTDHVLKTSQTQLKLGRIVSTIIQQFEDYVRKTQELKPQIEIQDSNFDILNSDSIFEDIALLKQVKHVLIHELSFSDFDYSYRKQNLRKAKEIGHQRTQSYQTIMKNNQENSFETIRRNQNQKINEFQTNQNNSNQNNSNKNNSKNNSNQNNSNKNNLNKNNLNQNNSNKNNSNQNNSNSKNNSNQNNSNQNNSNSKNNSNHNSNSNNSNQNNSNQNNLNQNEQNHKNYKNHKNHKLI</sequence>
<dbReference type="SUPFAM" id="SSF47923">
    <property type="entry name" value="Ypt/Rab-GAP domain of gyp1p"/>
    <property type="match status" value="2"/>
</dbReference>
<evidence type="ECO:0000259" key="3">
    <source>
        <dbReference type="PROSITE" id="PS50086"/>
    </source>
</evidence>
<evidence type="ECO:0000313" key="5">
    <source>
        <dbReference type="Proteomes" id="UP001149090"/>
    </source>
</evidence>
<name>A0A9Q0L9I0_ANAIG</name>
<dbReference type="GO" id="GO:0005096">
    <property type="term" value="F:GTPase activator activity"/>
    <property type="evidence" value="ECO:0007669"/>
    <property type="project" value="UniProtKB-KW"/>
</dbReference>
<dbReference type="InterPro" id="IPR035969">
    <property type="entry name" value="Rab-GAP_TBC_sf"/>
</dbReference>
<dbReference type="PANTHER" id="PTHR22957">
    <property type="entry name" value="TBC1 DOMAIN FAMILY MEMBER GTPASE-ACTIVATING PROTEIN"/>
    <property type="match status" value="1"/>
</dbReference>
<feature type="compositionally biased region" description="Basic residues" evidence="2">
    <location>
        <begin position="384"/>
        <end position="397"/>
    </location>
</feature>
<accession>A0A9Q0L9I0</accession>
<keyword evidence="5" id="KW-1185">Reference proteome</keyword>
<reference evidence="4" key="1">
    <citation type="submission" date="2022-10" db="EMBL/GenBank/DDBJ databases">
        <title>Novel sulphate-reducing endosymbionts in the free-living metamonad Anaeramoeba.</title>
        <authorList>
            <person name="Jerlstrom-Hultqvist J."/>
            <person name="Cepicka I."/>
            <person name="Gallot-Lavallee L."/>
            <person name="Salas-Leiva D."/>
            <person name="Curtis B.A."/>
            <person name="Zahonova K."/>
            <person name="Pipaliya S."/>
            <person name="Dacks J."/>
            <person name="Roger A.J."/>
        </authorList>
    </citation>
    <scope>NUCLEOTIDE SEQUENCE</scope>
    <source>
        <strain evidence="4">BMAN</strain>
    </source>
</reference>
<evidence type="ECO:0000256" key="2">
    <source>
        <dbReference type="SAM" id="MobiDB-lite"/>
    </source>
</evidence>